<proteinExistence type="predicted"/>
<sequence length="310" mass="32518">MANGLPHLSGVPGLEIRGTALSIFVNGETLLCTTSRDNLVSIDTARGACSWMVEGAGGRVTGREDLIIAGPDIRGDIVVLGDGPLIRWLCPGGLYTASDGSLYSADGAVITAHTLREGLFEALFTADSSVCALEYDPCEGVVLAASRTGQITILGQDLAWLDLLFPNLSGEIRGIRSFHSRRELHIIALAGGRAVCLRAGEILWSRSLEAGAITNAVVMDAKLYLSVWEPDECGGIDSGESSLVILDALTGDTVSQTTLFGAKAFGPVIDPDAGIMEHISWDGSIHRLDISGLPGISQCSLGTRIVSESP</sequence>
<dbReference type="InterPro" id="IPR011047">
    <property type="entry name" value="Quinoprotein_ADH-like_sf"/>
</dbReference>
<dbReference type="AlphaFoldDB" id="A0A485M414"/>
<name>A0A485M414_9ZZZZ</name>
<gene>
    <name evidence="1" type="ORF">SCFA_540020</name>
</gene>
<organism evidence="1">
    <name type="scientific">anaerobic digester metagenome</name>
    <dbReference type="NCBI Taxonomy" id="1263854"/>
    <lineage>
        <taxon>unclassified sequences</taxon>
        <taxon>metagenomes</taxon>
        <taxon>ecological metagenomes</taxon>
    </lineage>
</organism>
<reference evidence="1" key="1">
    <citation type="submission" date="2019-03" db="EMBL/GenBank/DDBJ databases">
        <authorList>
            <person name="Hao L."/>
        </authorList>
    </citation>
    <scope>NUCLEOTIDE SEQUENCE</scope>
</reference>
<dbReference type="SUPFAM" id="SSF50998">
    <property type="entry name" value="Quinoprotein alcohol dehydrogenase-like"/>
    <property type="match status" value="1"/>
</dbReference>
<evidence type="ECO:0000313" key="1">
    <source>
        <dbReference type="EMBL" id="VFU16389.1"/>
    </source>
</evidence>
<protein>
    <submittedName>
        <fullName evidence="1">Uncharacterized protein</fullName>
    </submittedName>
</protein>
<accession>A0A485M414</accession>
<dbReference type="EMBL" id="CAADRM010000119">
    <property type="protein sequence ID" value="VFU16389.1"/>
    <property type="molecule type" value="Genomic_DNA"/>
</dbReference>